<accession>A0ABQ0ABH6</accession>
<dbReference type="EMBL" id="BAABWN010000009">
    <property type="protein sequence ID" value="GAA6169009.1"/>
    <property type="molecule type" value="Genomic_DNA"/>
</dbReference>
<dbReference type="RefSeq" id="WP_353303665.1">
    <property type="nucleotide sequence ID" value="NZ_BAABWN010000009.1"/>
</dbReference>
<dbReference type="InterPro" id="IPR014942">
    <property type="entry name" value="AbiEii"/>
</dbReference>
<dbReference type="GO" id="GO:0016740">
    <property type="term" value="F:transferase activity"/>
    <property type="evidence" value="ECO:0007669"/>
    <property type="project" value="UniProtKB-KW"/>
</dbReference>
<gene>
    <name evidence="1" type="ORF">NBRC116591_28200</name>
</gene>
<dbReference type="Gene3D" id="3.10.450.620">
    <property type="entry name" value="JHP933, nucleotidyltransferase-like core domain"/>
    <property type="match status" value="1"/>
</dbReference>
<keyword evidence="2" id="KW-1185">Reference proteome</keyword>
<protein>
    <submittedName>
        <fullName evidence="1">Nucleotidyl transferase AbiEii/AbiGii toxin family protein</fullName>
    </submittedName>
</protein>
<dbReference type="Pfam" id="PF08843">
    <property type="entry name" value="AbiEii"/>
    <property type="match status" value="1"/>
</dbReference>
<reference evidence="1 2" key="1">
    <citation type="submission" date="2024-04" db="EMBL/GenBank/DDBJ databases">
        <title>Draft genome sequence of Sessilibacter corallicola NBRC 116591.</title>
        <authorList>
            <person name="Miyakawa T."/>
            <person name="Kusuya Y."/>
            <person name="Miura T."/>
        </authorList>
    </citation>
    <scope>NUCLEOTIDE SEQUENCE [LARGE SCALE GENOMIC DNA]</scope>
    <source>
        <strain evidence="1 2">KU-00831-HH</strain>
    </source>
</reference>
<evidence type="ECO:0000313" key="1">
    <source>
        <dbReference type="EMBL" id="GAA6169009.1"/>
    </source>
</evidence>
<organism evidence="1 2">
    <name type="scientific">Sessilibacter corallicola</name>
    <dbReference type="NCBI Taxonomy" id="2904075"/>
    <lineage>
        <taxon>Bacteria</taxon>
        <taxon>Pseudomonadati</taxon>
        <taxon>Pseudomonadota</taxon>
        <taxon>Gammaproteobacteria</taxon>
        <taxon>Cellvibrionales</taxon>
        <taxon>Cellvibrionaceae</taxon>
        <taxon>Sessilibacter</taxon>
    </lineage>
</organism>
<proteinExistence type="predicted"/>
<dbReference type="Proteomes" id="UP001465153">
    <property type="component" value="Unassembled WGS sequence"/>
</dbReference>
<name>A0ABQ0ABH6_9GAMM</name>
<sequence>MKIDSENFDELVARALSNEGVAHMRPVVEKELLHYDILFSLEKEGMLNDLTFQGGTSLRLCHNASRFSEDLDFAGGKDFTATQLDRMKKCIETYIGSRYGLEVAVKEPDQLKKDPKYTDLKIDKWQIAVVTAPKRKEVPKQKIKVEVANVPAYTREPLPMGANYDFLPDGYGDTLIMTETLDEVMADKLVSLPATQNYVRNRDIWDLSWLHQQKAQIREDLVQKKLNDYSIGGYDAMLENMIGRLPAIVAGSQFQDEMRRFTPSDVYDRTLGQEKFQQFLVSNVTKILKELQSRMDGETSPEFVM</sequence>
<evidence type="ECO:0000313" key="2">
    <source>
        <dbReference type="Proteomes" id="UP001465153"/>
    </source>
</evidence>
<keyword evidence="1" id="KW-0808">Transferase</keyword>
<comment type="caution">
    <text evidence="1">The sequence shown here is derived from an EMBL/GenBank/DDBJ whole genome shotgun (WGS) entry which is preliminary data.</text>
</comment>